<proteinExistence type="predicted"/>
<evidence type="ECO:0000313" key="3">
    <source>
        <dbReference type="EMBL" id="USR92211.1"/>
    </source>
</evidence>
<accession>A0ABY5ATW7</accession>
<gene>
    <name evidence="3" type="ORF">NEA10_05665</name>
</gene>
<dbReference type="EMBL" id="CP098611">
    <property type="protein sequence ID" value="USR92211.1"/>
    <property type="molecule type" value="Genomic_DNA"/>
</dbReference>
<dbReference type="Pfam" id="PF19493">
    <property type="entry name" value="Trypco1"/>
    <property type="match status" value="1"/>
</dbReference>
<evidence type="ECO:0000313" key="4">
    <source>
        <dbReference type="Proteomes" id="UP001056708"/>
    </source>
</evidence>
<dbReference type="RefSeq" id="WP_252664282.1">
    <property type="nucleotide sequence ID" value="NZ_CP098611.1"/>
</dbReference>
<evidence type="ECO:0000256" key="1">
    <source>
        <dbReference type="SAM" id="MobiDB-lite"/>
    </source>
</evidence>
<dbReference type="InterPro" id="IPR045794">
    <property type="entry name" value="Trypco1"/>
</dbReference>
<name>A0ABY5ATW7_9CYAN</name>
<dbReference type="NCBIfam" id="NF041216">
    <property type="entry name" value="CU044_2847_fam"/>
    <property type="match status" value="1"/>
</dbReference>
<feature type="region of interest" description="Disordered" evidence="1">
    <location>
        <begin position="29"/>
        <end position="57"/>
    </location>
</feature>
<sequence>MSTENGIEKLVYQDKDGKEYEIYVEVNDPKIYSGEDHENDDPNDDGRESLSNRRSLTQEIRKEAIKDMKKASEMMQGYAKFAVESFQKFGAAEVSEIMVEFGLKLGGQVGAVITRASTDSTLKVQVKFKFPESRSPEPEQDQ</sequence>
<dbReference type="Proteomes" id="UP001056708">
    <property type="component" value="Chromosome"/>
</dbReference>
<keyword evidence="4" id="KW-1185">Reference proteome</keyword>
<reference evidence="3" key="1">
    <citation type="submission" date="2022-06" db="EMBL/GenBank/DDBJ databases">
        <title>Genome sequence of Phormidium yuhuli AB48 isolated from an industrial photobioreactor environment.</title>
        <authorList>
            <person name="Qiu Y."/>
            <person name="Noonan A.J.C."/>
            <person name="Dofher K."/>
            <person name="Koch M."/>
            <person name="Kieft B."/>
            <person name="Lin X."/>
            <person name="Ziels R.M."/>
            <person name="Hallam S.J."/>
        </authorList>
    </citation>
    <scope>NUCLEOTIDE SEQUENCE</scope>
    <source>
        <strain evidence="3">AB48</strain>
    </source>
</reference>
<protein>
    <recommendedName>
        <fullName evidence="2">Trypsin-co-occurring domain-containing protein</fullName>
    </recommendedName>
</protein>
<organism evidence="3 4">
    <name type="scientific">Phormidium yuhuli AB48</name>
    <dbReference type="NCBI Taxonomy" id="2940671"/>
    <lineage>
        <taxon>Bacteria</taxon>
        <taxon>Bacillati</taxon>
        <taxon>Cyanobacteriota</taxon>
        <taxon>Cyanophyceae</taxon>
        <taxon>Oscillatoriophycideae</taxon>
        <taxon>Oscillatoriales</taxon>
        <taxon>Oscillatoriaceae</taxon>
        <taxon>Phormidium</taxon>
        <taxon>Phormidium yuhuli</taxon>
    </lineage>
</organism>
<feature type="domain" description="Trypsin-co-occurring" evidence="2">
    <location>
        <begin position="20"/>
        <end position="129"/>
    </location>
</feature>
<evidence type="ECO:0000259" key="2">
    <source>
        <dbReference type="Pfam" id="PF19493"/>
    </source>
</evidence>